<keyword evidence="3" id="KW-1185">Reference proteome</keyword>
<organism evidence="2 3">
    <name type="scientific">Sphingomonas corticis</name>
    <dbReference type="NCBI Taxonomy" id="2722791"/>
    <lineage>
        <taxon>Bacteria</taxon>
        <taxon>Pseudomonadati</taxon>
        <taxon>Pseudomonadota</taxon>
        <taxon>Alphaproteobacteria</taxon>
        <taxon>Sphingomonadales</taxon>
        <taxon>Sphingomonadaceae</taxon>
        <taxon>Sphingomonas</taxon>
    </lineage>
</organism>
<gene>
    <name evidence="2" type="ORF">HBH26_14740</name>
</gene>
<reference evidence="2 3" key="1">
    <citation type="submission" date="2020-03" db="EMBL/GenBank/DDBJ databases">
        <authorList>
            <person name="Wang L."/>
            <person name="He N."/>
            <person name="Li Y."/>
            <person name="Fang Y."/>
            <person name="Zhang F."/>
        </authorList>
    </citation>
    <scope>NUCLEOTIDE SEQUENCE [LARGE SCALE GENOMIC DNA]</scope>
    <source>
        <strain evidence="2 3">36D10-4-7</strain>
    </source>
</reference>
<evidence type="ECO:0000256" key="1">
    <source>
        <dbReference type="SAM" id="MobiDB-lite"/>
    </source>
</evidence>
<proteinExistence type="predicted"/>
<evidence type="ECO:0000313" key="2">
    <source>
        <dbReference type="EMBL" id="NJR79843.1"/>
    </source>
</evidence>
<comment type="caution">
    <text evidence="2">The sequence shown here is derived from an EMBL/GenBank/DDBJ whole genome shotgun (WGS) entry which is preliminary data.</text>
</comment>
<dbReference type="Proteomes" id="UP000732399">
    <property type="component" value="Unassembled WGS sequence"/>
</dbReference>
<accession>A0ABX1CPG4</accession>
<protein>
    <submittedName>
        <fullName evidence="2">RecX family transcriptional regulator</fullName>
    </submittedName>
</protein>
<evidence type="ECO:0000313" key="3">
    <source>
        <dbReference type="Proteomes" id="UP000732399"/>
    </source>
</evidence>
<feature type="region of interest" description="Disordered" evidence="1">
    <location>
        <begin position="1"/>
        <end position="35"/>
    </location>
</feature>
<name>A0ABX1CPG4_9SPHN</name>
<dbReference type="EMBL" id="JAAVJH010000010">
    <property type="protein sequence ID" value="NJR79843.1"/>
    <property type="molecule type" value="Genomic_DNA"/>
</dbReference>
<feature type="compositionally biased region" description="Basic and acidic residues" evidence="1">
    <location>
        <begin position="1"/>
        <end position="12"/>
    </location>
</feature>
<sequence>MIRRPSLRERSVQNRLPVWHKHGVPTPSRRSPPPPLDAAALDRLALRYVERFATTRGRLADYLSRKLRERGWTGEAAPDPAAVAERMAGRGYVDDRGYAAMKGAALTRRGLGARRVADTLRGAGIAADDAAPVLEEAREQAWDSAVAFARRKRIGPFAAAPAEPKLRERQFAQLLRAGHAMDVARRLVAMAPGELPDPE</sequence>